<dbReference type="InterPro" id="IPR043605">
    <property type="entry name" value="DUF883_C"/>
</dbReference>
<dbReference type="Proteomes" id="UP000196138">
    <property type="component" value="Chromosome"/>
</dbReference>
<protein>
    <recommendedName>
        <fullName evidence="1">DUF883 domain-containing protein</fullName>
    </recommendedName>
</protein>
<keyword evidence="3" id="KW-1185">Reference proteome</keyword>
<evidence type="ECO:0000259" key="1">
    <source>
        <dbReference type="Pfam" id="PF19029"/>
    </source>
</evidence>
<dbReference type="Gene3D" id="1.10.287.700">
    <property type="entry name" value="Helix hairpin bin"/>
    <property type="match status" value="1"/>
</dbReference>
<dbReference type="Pfam" id="PF19029">
    <property type="entry name" value="DUF883_C"/>
    <property type="match status" value="1"/>
</dbReference>
<organism evidence="2 3">
    <name type="scientific">Comamonas serinivorans</name>
    <dbReference type="NCBI Taxonomy" id="1082851"/>
    <lineage>
        <taxon>Bacteria</taxon>
        <taxon>Pseudomonadati</taxon>
        <taxon>Pseudomonadota</taxon>
        <taxon>Betaproteobacteria</taxon>
        <taxon>Burkholderiales</taxon>
        <taxon>Comamonadaceae</taxon>
        <taxon>Comamonas</taxon>
    </lineage>
</organism>
<gene>
    <name evidence="2" type="ORF">CCO03_13690</name>
</gene>
<reference evidence="2 3" key="1">
    <citation type="submission" date="2017-05" db="EMBL/GenBank/DDBJ databases">
        <authorList>
            <person name="Song R."/>
            <person name="Chenine A.L."/>
            <person name="Ruprecht R.M."/>
        </authorList>
    </citation>
    <scope>NUCLEOTIDE SEQUENCE [LARGE SCALE GENOMIC DNA]</scope>
    <source>
        <strain evidence="2 3">DSM 26136</strain>
    </source>
</reference>
<evidence type="ECO:0000313" key="3">
    <source>
        <dbReference type="Proteomes" id="UP000196138"/>
    </source>
</evidence>
<dbReference type="EMBL" id="CP021455">
    <property type="protein sequence ID" value="ARU05595.1"/>
    <property type="molecule type" value="Genomic_DNA"/>
</dbReference>
<dbReference type="KEGG" id="cser:CCO03_13690"/>
<dbReference type="AlphaFoldDB" id="A0A1Y0EPM3"/>
<dbReference type="OrthoDB" id="8911286at2"/>
<feature type="domain" description="DUF883" evidence="1">
    <location>
        <begin position="89"/>
        <end position="117"/>
    </location>
</feature>
<proteinExistence type="predicted"/>
<evidence type="ECO:0000313" key="2">
    <source>
        <dbReference type="EMBL" id="ARU05595.1"/>
    </source>
</evidence>
<accession>A0A1Y0EPM3</accession>
<sequence>MSEQANNAKDFVDDVAEKAHEAVDKAHDKTQQAIDDADDKARTIRDELRPAIDALNARVQDLASRTRQAACDKRDQTKETVQAYADRTSAYVVEQPLKSVAIAAAAGAVLALLLGRRH</sequence>
<name>A0A1Y0EPM3_9BURK</name>
<dbReference type="RefSeq" id="WP_087281918.1">
    <property type="nucleotide sequence ID" value="NZ_CP021455.1"/>
</dbReference>